<evidence type="ECO:0000256" key="5">
    <source>
        <dbReference type="ARBA" id="ARBA00022527"/>
    </source>
</evidence>
<dbReference type="InterPro" id="IPR017441">
    <property type="entry name" value="Protein_kinase_ATP_BS"/>
</dbReference>
<comment type="subcellular location">
    <subcellularLocation>
        <location evidence="1">Cell membrane</location>
        <topology evidence="1">Single-pass membrane protein</topology>
    </subcellularLocation>
</comment>
<evidence type="ECO:0000256" key="8">
    <source>
        <dbReference type="ARBA" id="ARBA00022679"/>
    </source>
</evidence>
<sequence length="1198" mass="130690">MERYSLPIHIIDTWQIIRNEDLEDLREMGFGAFGTVFHGKWKGTDVAIKRIKNSCFMLPSHQANKLITEFWREAAILSKLHHPNILAFYGVVNNGPEDTLATVTEFMVNGSLKKVLLRRDKYLDWRKRVMLAMDAAIGMEYLHSKDIVHFDLKCDNLLVNVKDPSRPICKMKQATLVSGGMRGTLPWMAPELLTMSGTKVTEKIDVYSFGIVMWEILTGEDPYDGMHYGGVIGGILSNTLRPPVPGSCNPEWRRLMEQCWSTDPERRPSFTEPKPCSSSSSSCSSHHGELVAQIHGHQQTRPTPAPTPPLPRAHRPGARRPRAIRTTSARSGPSRRTLTATPTAWPSGDDDADCCAWPGVGCDADGRVTALRLPRWGLEGPLPAAALAGLARLEDLDLSHNALSGDLAPLLVSSANLRAANLSSNLLTGALPDLSSNPSLAVLDASNNSLSGFLLSLASNALAGQLTSRLRILKNLTFLDLSGNAFSGHLLADVFADLTSLQNLAAHSNNLSGPLPPSLSLLTSLRVLDLRNNSLSGPVTLVNFSVMPFLASVDLATNHFNGTLPVTLADCQELKSLSLAKNKLTGQLPEDYSRLASLTMLSLSNNSLHNISGALTVLRGCKNLTTLILTKNFDGEDLPADSIAGFDAIEVLALGNCALRGRVPDWLTHCKKLEVLDLSWNQLVGTIPQWIGDFEYLSYLDLSNNSLVGEIPESLTQLKSLVTASARQSPGIAFTSMPLYVKHNRSINGRQYNQLSNFPPSLFLNDNRLIGTIWPEFGNLRELHVLDLSNNSISGSIPDSLSSMDNLEVLDLSSNNLSGSIPSSLTDLTFLSKFSVAHNHLVGQIPNGGQFFTFSNTSFEGNPGLCRSTSCNLNLSLSRQASSGKKVPPSASVRNNKNKILGVAICIGLALAVLLTIILVNMSKRDVSAIDYEDTEGSCQELYDSYSKPVLFFQNSAVTELTVSDLVRSTNNFDQANIIGCGGFGLVYKAYLPDGTKAAVKRLSGDCGQMEREFRAEVEALSQAQHKNLVTLRGYCRYGNDRLLIYSYMENGSLDYWLHERSDAGYMLKWESRLRIAQGSARGLAYLHKECEPNIIHRDVKSSNILLNENFDACLADFGLARLIQPYDTHVTTDLVGTLGYIPPEYSQSVIATPKGDVFSFGVVLLELLTGKRPVDVSKMKGSKGLGLLGSSSSSDEI</sequence>
<dbReference type="GO" id="GO:0005524">
    <property type="term" value="F:ATP binding"/>
    <property type="evidence" value="ECO:0007669"/>
    <property type="project" value="UniProtKB-UniRule"/>
</dbReference>
<evidence type="ECO:0000256" key="14">
    <source>
        <dbReference type="ARBA" id="ARBA00022840"/>
    </source>
</evidence>
<proteinExistence type="inferred from homology"/>
<dbReference type="InterPro" id="IPR011009">
    <property type="entry name" value="Kinase-like_dom_sf"/>
</dbReference>
<evidence type="ECO:0000256" key="7">
    <source>
        <dbReference type="ARBA" id="ARBA00022614"/>
    </source>
</evidence>
<keyword evidence="5" id="KW-0723">Serine/threonine-protein kinase</keyword>
<dbReference type="InterPro" id="IPR008271">
    <property type="entry name" value="Ser/Thr_kinase_AS"/>
</dbReference>
<accession>A0AAV5DK60</accession>
<dbReference type="PANTHER" id="PTHR45974:SF12">
    <property type="entry name" value="PROTEIN KINASE DOMAIN-CONTAINING PROTEIN"/>
    <property type="match status" value="1"/>
</dbReference>
<dbReference type="SUPFAM" id="SSF56112">
    <property type="entry name" value="Protein kinase-like (PK-like)"/>
    <property type="match status" value="2"/>
</dbReference>
<dbReference type="Pfam" id="PF13855">
    <property type="entry name" value="LRR_8"/>
    <property type="match status" value="3"/>
</dbReference>
<dbReference type="Proteomes" id="UP001054889">
    <property type="component" value="Unassembled WGS sequence"/>
</dbReference>
<keyword evidence="15 23" id="KW-1133">Transmembrane helix</keyword>
<gene>
    <name evidence="25" type="primary">ga28653</name>
    <name evidence="25" type="ORF">PR202_ga28653</name>
</gene>
<evidence type="ECO:0000256" key="3">
    <source>
        <dbReference type="ARBA" id="ARBA00012513"/>
    </source>
</evidence>
<dbReference type="FunFam" id="3.30.200.20:FF:000618">
    <property type="entry name" value="Serine/threonine-protein kinase CTR1"/>
    <property type="match status" value="1"/>
</dbReference>
<keyword evidence="8" id="KW-0808">Transferase</keyword>
<dbReference type="SMART" id="SM00365">
    <property type="entry name" value="LRR_SD22"/>
    <property type="match status" value="7"/>
</dbReference>
<dbReference type="GO" id="GO:0004674">
    <property type="term" value="F:protein serine/threonine kinase activity"/>
    <property type="evidence" value="ECO:0007669"/>
    <property type="project" value="UniProtKB-KW"/>
</dbReference>
<dbReference type="PROSITE" id="PS50011">
    <property type="entry name" value="PROTEIN_KINASE_DOM"/>
    <property type="match status" value="2"/>
</dbReference>
<dbReference type="FunFam" id="3.30.200.20:FF:000125">
    <property type="entry name" value="Protein STRUBBELIG-RECEPTOR FAMILY 8"/>
    <property type="match status" value="1"/>
</dbReference>
<keyword evidence="26" id="KW-1185">Reference proteome</keyword>
<evidence type="ECO:0000313" key="26">
    <source>
        <dbReference type="Proteomes" id="UP001054889"/>
    </source>
</evidence>
<organism evidence="25 26">
    <name type="scientific">Eleusine coracana subsp. coracana</name>
    <dbReference type="NCBI Taxonomy" id="191504"/>
    <lineage>
        <taxon>Eukaryota</taxon>
        <taxon>Viridiplantae</taxon>
        <taxon>Streptophyta</taxon>
        <taxon>Embryophyta</taxon>
        <taxon>Tracheophyta</taxon>
        <taxon>Spermatophyta</taxon>
        <taxon>Magnoliopsida</taxon>
        <taxon>Liliopsida</taxon>
        <taxon>Poales</taxon>
        <taxon>Poaceae</taxon>
        <taxon>PACMAD clade</taxon>
        <taxon>Chloridoideae</taxon>
        <taxon>Cynodonteae</taxon>
        <taxon>Eleusininae</taxon>
        <taxon>Eleusine</taxon>
    </lineage>
</organism>
<evidence type="ECO:0000256" key="19">
    <source>
        <dbReference type="ARBA" id="ARBA00047899"/>
    </source>
</evidence>
<keyword evidence="12 21" id="KW-0547">Nucleotide-binding</keyword>
<dbReference type="PRINTS" id="PR00109">
    <property type="entry name" value="TYRKINASE"/>
</dbReference>
<dbReference type="FunFam" id="1.10.510.10:FF:000309">
    <property type="entry name" value="Leucine-rich repeat receptor-like protein kinase"/>
    <property type="match status" value="1"/>
</dbReference>
<evidence type="ECO:0000256" key="18">
    <source>
        <dbReference type="ARBA" id="ARBA00023180"/>
    </source>
</evidence>
<feature type="region of interest" description="Disordered" evidence="22">
    <location>
        <begin position="263"/>
        <end position="345"/>
    </location>
</feature>
<evidence type="ECO:0000256" key="2">
    <source>
        <dbReference type="ARBA" id="ARBA00009592"/>
    </source>
</evidence>
<feature type="compositionally biased region" description="Polar residues" evidence="22">
    <location>
        <begin position="326"/>
        <end position="344"/>
    </location>
</feature>
<dbReference type="GO" id="GO:0005886">
    <property type="term" value="C:plasma membrane"/>
    <property type="evidence" value="ECO:0007669"/>
    <property type="project" value="UniProtKB-SubCell"/>
</dbReference>
<keyword evidence="10" id="KW-0732">Signal</keyword>
<dbReference type="CDD" id="cd13999">
    <property type="entry name" value="STKc_MAP3K-like"/>
    <property type="match status" value="1"/>
</dbReference>
<evidence type="ECO:0000256" key="16">
    <source>
        <dbReference type="ARBA" id="ARBA00023136"/>
    </source>
</evidence>
<dbReference type="PROSITE" id="PS00107">
    <property type="entry name" value="PROTEIN_KINASE_ATP"/>
    <property type="match status" value="1"/>
</dbReference>
<dbReference type="CDD" id="cd14066">
    <property type="entry name" value="STKc_IRAK"/>
    <property type="match status" value="1"/>
</dbReference>
<dbReference type="GO" id="GO:0031347">
    <property type="term" value="P:regulation of defense response"/>
    <property type="evidence" value="ECO:0007669"/>
    <property type="project" value="UniProtKB-ARBA"/>
</dbReference>
<comment type="caution">
    <text evidence="25">The sequence shown here is derived from an EMBL/GenBank/DDBJ whole genome shotgun (WGS) entry which is preliminary data.</text>
</comment>
<dbReference type="AlphaFoldDB" id="A0AAV5DK60"/>
<dbReference type="FunFam" id="3.80.10.10:FF:000213">
    <property type="entry name" value="Tyrosine-sulfated glycopeptide receptor 1"/>
    <property type="match status" value="1"/>
</dbReference>
<dbReference type="SMART" id="SM00220">
    <property type="entry name" value="S_TKc"/>
    <property type="match status" value="2"/>
</dbReference>
<dbReference type="Gene3D" id="3.30.200.20">
    <property type="entry name" value="Phosphorylase Kinase, domain 1"/>
    <property type="match status" value="2"/>
</dbReference>
<dbReference type="PROSITE" id="PS00108">
    <property type="entry name" value="PROTEIN_KINASE_ST"/>
    <property type="match status" value="2"/>
</dbReference>
<feature type="transmembrane region" description="Helical" evidence="23">
    <location>
        <begin position="900"/>
        <end position="920"/>
    </location>
</feature>
<comment type="similarity">
    <text evidence="2">Belongs to the RLP family.</text>
</comment>
<keyword evidence="4" id="KW-1003">Cell membrane</keyword>
<name>A0AAV5DK60_ELECO</name>
<keyword evidence="14 21" id="KW-0067">ATP-binding</keyword>
<feature type="domain" description="Protein kinase" evidence="24">
    <location>
        <begin position="22"/>
        <end position="290"/>
    </location>
</feature>
<dbReference type="EC" id="2.7.11.1" evidence="3"/>
<evidence type="ECO:0000256" key="17">
    <source>
        <dbReference type="ARBA" id="ARBA00023170"/>
    </source>
</evidence>
<dbReference type="SMART" id="SM00369">
    <property type="entry name" value="LRR_TYP"/>
    <property type="match status" value="7"/>
</dbReference>
<dbReference type="Pfam" id="PF00560">
    <property type="entry name" value="LRR_1"/>
    <property type="match status" value="1"/>
</dbReference>
<dbReference type="SUPFAM" id="SSF52047">
    <property type="entry name" value="RNI-like"/>
    <property type="match status" value="1"/>
</dbReference>
<comment type="catalytic activity">
    <reaction evidence="19">
        <text>L-threonyl-[protein] + ATP = O-phospho-L-threonyl-[protein] + ADP + H(+)</text>
        <dbReference type="Rhea" id="RHEA:46608"/>
        <dbReference type="Rhea" id="RHEA-COMP:11060"/>
        <dbReference type="Rhea" id="RHEA-COMP:11605"/>
        <dbReference type="ChEBI" id="CHEBI:15378"/>
        <dbReference type="ChEBI" id="CHEBI:30013"/>
        <dbReference type="ChEBI" id="CHEBI:30616"/>
        <dbReference type="ChEBI" id="CHEBI:61977"/>
        <dbReference type="ChEBI" id="CHEBI:456216"/>
        <dbReference type="EC" id="2.7.11.1"/>
    </reaction>
</comment>
<dbReference type="PRINTS" id="PR00019">
    <property type="entry name" value="LEURICHRPT"/>
</dbReference>
<dbReference type="PANTHER" id="PTHR45974">
    <property type="entry name" value="RECEPTOR-LIKE PROTEIN 55"/>
    <property type="match status" value="1"/>
</dbReference>
<comment type="catalytic activity">
    <reaction evidence="20">
        <text>L-seryl-[protein] + ATP = O-phospho-L-seryl-[protein] + ADP + H(+)</text>
        <dbReference type="Rhea" id="RHEA:17989"/>
        <dbReference type="Rhea" id="RHEA-COMP:9863"/>
        <dbReference type="Rhea" id="RHEA-COMP:11604"/>
        <dbReference type="ChEBI" id="CHEBI:15378"/>
        <dbReference type="ChEBI" id="CHEBI:29999"/>
        <dbReference type="ChEBI" id="CHEBI:30616"/>
        <dbReference type="ChEBI" id="CHEBI:83421"/>
        <dbReference type="ChEBI" id="CHEBI:456216"/>
        <dbReference type="EC" id="2.7.11.1"/>
    </reaction>
</comment>
<evidence type="ECO:0000256" key="15">
    <source>
        <dbReference type="ARBA" id="ARBA00022989"/>
    </source>
</evidence>
<protein>
    <recommendedName>
        <fullName evidence="3">non-specific serine/threonine protein kinase</fullName>
        <ecNumber evidence="3">2.7.11.1</ecNumber>
    </recommendedName>
</protein>
<dbReference type="InterPro" id="IPR032675">
    <property type="entry name" value="LRR_dom_sf"/>
</dbReference>
<keyword evidence="6" id="KW-0597">Phosphoprotein</keyword>
<evidence type="ECO:0000256" key="23">
    <source>
        <dbReference type="SAM" id="Phobius"/>
    </source>
</evidence>
<dbReference type="InterPro" id="IPR001611">
    <property type="entry name" value="Leu-rich_rpt"/>
</dbReference>
<evidence type="ECO:0000256" key="22">
    <source>
        <dbReference type="SAM" id="MobiDB-lite"/>
    </source>
</evidence>
<dbReference type="Pfam" id="PF00069">
    <property type="entry name" value="Pkinase"/>
    <property type="match status" value="1"/>
</dbReference>
<keyword evidence="16 23" id="KW-0472">Membrane</keyword>
<keyword evidence="18" id="KW-0325">Glycoprotein</keyword>
<dbReference type="Pfam" id="PF07714">
    <property type="entry name" value="PK_Tyr_Ser-Thr"/>
    <property type="match status" value="1"/>
</dbReference>
<keyword evidence="7" id="KW-0433">Leucine-rich repeat</keyword>
<evidence type="ECO:0000256" key="6">
    <source>
        <dbReference type="ARBA" id="ARBA00022553"/>
    </source>
</evidence>
<evidence type="ECO:0000313" key="25">
    <source>
        <dbReference type="EMBL" id="GJN10551.1"/>
    </source>
</evidence>
<keyword evidence="17" id="KW-0675">Receptor</keyword>
<dbReference type="Gene3D" id="1.10.510.10">
    <property type="entry name" value="Transferase(Phosphotransferase) domain 1"/>
    <property type="match status" value="2"/>
</dbReference>
<evidence type="ECO:0000259" key="24">
    <source>
        <dbReference type="PROSITE" id="PS50011"/>
    </source>
</evidence>
<dbReference type="InterPro" id="IPR000719">
    <property type="entry name" value="Prot_kinase_dom"/>
</dbReference>
<evidence type="ECO:0000256" key="20">
    <source>
        <dbReference type="ARBA" id="ARBA00048679"/>
    </source>
</evidence>
<reference evidence="25" key="2">
    <citation type="submission" date="2021-12" db="EMBL/GenBank/DDBJ databases">
        <title>Resequencing data analysis of finger millet.</title>
        <authorList>
            <person name="Hatakeyama M."/>
            <person name="Aluri S."/>
            <person name="Balachadran M.T."/>
            <person name="Sivarajan S.R."/>
            <person name="Poveda L."/>
            <person name="Shimizu-Inatsugi R."/>
            <person name="Schlapbach R."/>
            <person name="Sreeman S.M."/>
            <person name="Shimizu K.K."/>
        </authorList>
    </citation>
    <scope>NUCLEOTIDE SEQUENCE</scope>
</reference>
<dbReference type="InterPro" id="IPR001245">
    <property type="entry name" value="Ser-Thr/Tyr_kinase_cat_dom"/>
</dbReference>
<feature type="compositionally biased region" description="Basic residues" evidence="22">
    <location>
        <begin position="312"/>
        <end position="323"/>
    </location>
</feature>
<dbReference type="EMBL" id="BQKI01000017">
    <property type="protein sequence ID" value="GJN10551.1"/>
    <property type="molecule type" value="Genomic_DNA"/>
</dbReference>
<dbReference type="InterPro" id="IPR003591">
    <property type="entry name" value="Leu-rich_rpt_typical-subtyp"/>
</dbReference>
<feature type="binding site" evidence="21">
    <location>
        <position position="1001"/>
    </location>
    <ligand>
        <name>ATP</name>
        <dbReference type="ChEBI" id="CHEBI:30616"/>
    </ligand>
</feature>
<keyword evidence="9 23" id="KW-0812">Transmembrane</keyword>
<reference evidence="25" key="1">
    <citation type="journal article" date="2018" name="DNA Res.">
        <title>Multiple hybrid de novo genome assembly of finger millet, an orphan allotetraploid crop.</title>
        <authorList>
            <person name="Hatakeyama M."/>
            <person name="Aluri S."/>
            <person name="Balachadran M.T."/>
            <person name="Sivarajan S.R."/>
            <person name="Patrignani A."/>
            <person name="Gruter S."/>
            <person name="Poveda L."/>
            <person name="Shimizu-Inatsugi R."/>
            <person name="Baeten J."/>
            <person name="Francoijs K.J."/>
            <person name="Nataraja K.N."/>
            <person name="Reddy Y.A.N."/>
            <person name="Phadnis S."/>
            <person name="Ravikumar R.L."/>
            <person name="Schlapbach R."/>
            <person name="Sreeman S.M."/>
            <person name="Shimizu K.K."/>
        </authorList>
    </citation>
    <scope>NUCLEOTIDE SEQUENCE</scope>
</reference>
<dbReference type="Gene3D" id="3.80.10.10">
    <property type="entry name" value="Ribonuclease Inhibitor"/>
    <property type="match status" value="5"/>
</dbReference>
<feature type="domain" description="Protein kinase" evidence="24">
    <location>
        <begin position="973"/>
        <end position="1198"/>
    </location>
</feature>
<evidence type="ECO:0000256" key="12">
    <source>
        <dbReference type="ARBA" id="ARBA00022741"/>
    </source>
</evidence>
<evidence type="ECO:0000256" key="1">
    <source>
        <dbReference type="ARBA" id="ARBA00004162"/>
    </source>
</evidence>
<evidence type="ECO:0000256" key="4">
    <source>
        <dbReference type="ARBA" id="ARBA00022475"/>
    </source>
</evidence>
<evidence type="ECO:0000256" key="13">
    <source>
        <dbReference type="ARBA" id="ARBA00022777"/>
    </source>
</evidence>
<keyword evidence="13" id="KW-0418">Kinase</keyword>
<keyword evidence="11" id="KW-0677">Repeat</keyword>
<evidence type="ECO:0000256" key="21">
    <source>
        <dbReference type="PROSITE-ProRule" id="PRU10141"/>
    </source>
</evidence>
<dbReference type="PROSITE" id="PS51450">
    <property type="entry name" value="LRR"/>
    <property type="match status" value="3"/>
</dbReference>
<dbReference type="GO" id="GO:0001653">
    <property type="term" value="F:peptide receptor activity"/>
    <property type="evidence" value="ECO:0007669"/>
    <property type="project" value="UniProtKB-ARBA"/>
</dbReference>
<evidence type="ECO:0000256" key="11">
    <source>
        <dbReference type="ARBA" id="ARBA00022737"/>
    </source>
</evidence>
<evidence type="ECO:0000256" key="10">
    <source>
        <dbReference type="ARBA" id="ARBA00022729"/>
    </source>
</evidence>
<feature type="compositionally biased region" description="Low complexity" evidence="22">
    <location>
        <begin position="276"/>
        <end position="285"/>
    </location>
</feature>
<dbReference type="SUPFAM" id="SSF52058">
    <property type="entry name" value="L domain-like"/>
    <property type="match status" value="1"/>
</dbReference>
<evidence type="ECO:0000256" key="9">
    <source>
        <dbReference type="ARBA" id="ARBA00022692"/>
    </source>
</evidence>